<evidence type="ECO:0000313" key="5">
    <source>
        <dbReference type="EMBL" id="KAG0483047.1"/>
    </source>
</evidence>
<dbReference type="NCBIfam" id="TIGR00756">
    <property type="entry name" value="PPR"/>
    <property type="match status" value="2"/>
</dbReference>
<reference evidence="5 6" key="1">
    <citation type="journal article" date="2020" name="Nat. Food">
        <title>A phased Vanilla planifolia genome enables genetic improvement of flavour and production.</title>
        <authorList>
            <person name="Hasing T."/>
            <person name="Tang H."/>
            <person name="Brym M."/>
            <person name="Khazi F."/>
            <person name="Huang T."/>
            <person name="Chambers A.H."/>
        </authorList>
    </citation>
    <scope>NUCLEOTIDE SEQUENCE [LARGE SCALE GENOMIC DNA]</scope>
    <source>
        <tissue evidence="5">Leaf</tissue>
    </source>
</reference>
<evidence type="ECO:0000256" key="3">
    <source>
        <dbReference type="PROSITE-ProRule" id="PRU00708"/>
    </source>
</evidence>
<gene>
    <name evidence="5" type="ORF">HPP92_011131</name>
</gene>
<dbReference type="Pfam" id="PF13041">
    <property type="entry name" value="PPR_2"/>
    <property type="match status" value="1"/>
</dbReference>
<protein>
    <recommendedName>
        <fullName evidence="7">Pentatricopeptide repeat-containing protein</fullName>
    </recommendedName>
</protein>
<name>A0A835RAV2_VANPL</name>
<evidence type="ECO:0000256" key="2">
    <source>
        <dbReference type="ARBA" id="ARBA00022737"/>
    </source>
</evidence>
<dbReference type="Gene3D" id="1.25.40.10">
    <property type="entry name" value="Tetratricopeptide repeat domain"/>
    <property type="match status" value="2"/>
</dbReference>
<feature type="region of interest" description="Disordered" evidence="4">
    <location>
        <begin position="1"/>
        <end position="40"/>
    </location>
</feature>
<feature type="repeat" description="PPR" evidence="3">
    <location>
        <begin position="252"/>
        <end position="286"/>
    </location>
</feature>
<dbReference type="PANTHER" id="PTHR47939:SF13">
    <property type="entry name" value="OS03G0201400 PROTEIN"/>
    <property type="match status" value="1"/>
</dbReference>
<accession>A0A835RAV2</accession>
<keyword evidence="2" id="KW-0677">Repeat</keyword>
<dbReference type="EMBL" id="JADCNM010000005">
    <property type="protein sequence ID" value="KAG0483047.1"/>
    <property type="molecule type" value="Genomic_DNA"/>
</dbReference>
<dbReference type="AlphaFoldDB" id="A0A835RAV2"/>
<dbReference type="PANTHER" id="PTHR47939">
    <property type="entry name" value="MEMBRANE-ASSOCIATED SALT-INDUCIBLE PROTEIN-LIKE"/>
    <property type="match status" value="1"/>
</dbReference>
<organism evidence="5 6">
    <name type="scientific">Vanilla planifolia</name>
    <name type="common">Vanilla</name>
    <dbReference type="NCBI Taxonomy" id="51239"/>
    <lineage>
        <taxon>Eukaryota</taxon>
        <taxon>Viridiplantae</taxon>
        <taxon>Streptophyta</taxon>
        <taxon>Embryophyta</taxon>
        <taxon>Tracheophyta</taxon>
        <taxon>Spermatophyta</taxon>
        <taxon>Magnoliopsida</taxon>
        <taxon>Liliopsida</taxon>
        <taxon>Asparagales</taxon>
        <taxon>Orchidaceae</taxon>
        <taxon>Vanilloideae</taxon>
        <taxon>Vanilleae</taxon>
        <taxon>Vanilla</taxon>
    </lineage>
</organism>
<evidence type="ECO:0000256" key="4">
    <source>
        <dbReference type="SAM" id="MobiDB-lite"/>
    </source>
</evidence>
<dbReference type="PROSITE" id="PS51375">
    <property type="entry name" value="PPR"/>
    <property type="match status" value="2"/>
</dbReference>
<feature type="repeat" description="PPR" evidence="3">
    <location>
        <begin position="217"/>
        <end position="251"/>
    </location>
</feature>
<dbReference type="OrthoDB" id="185373at2759"/>
<evidence type="ECO:0000313" key="6">
    <source>
        <dbReference type="Proteomes" id="UP000639772"/>
    </source>
</evidence>
<comment type="caution">
    <text evidence="5">The sequence shown here is derived from an EMBL/GenBank/DDBJ whole genome shotgun (WGS) entry which is preliminary data.</text>
</comment>
<dbReference type="InterPro" id="IPR011990">
    <property type="entry name" value="TPR-like_helical_dom_sf"/>
</dbReference>
<dbReference type="InterPro" id="IPR050667">
    <property type="entry name" value="PPR-containing_protein"/>
</dbReference>
<evidence type="ECO:0000256" key="1">
    <source>
        <dbReference type="ARBA" id="ARBA00007626"/>
    </source>
</evidence>
<sequence>MPSGLPSRPPLPWLLPSSQTMSKQPHKAARENAVEGYGSNQPKISRASIVRAIAKPKSSPKEVLSLFAAAVRQHGFCFDLSTYVSLIPFLVVHRRLRAAELLLRRLPLAGIYPGPSLLLPLTSSALSCGIPSDYTAQLLLSASPSASAFSSLLRYVLHYGQLCLARSLLLSADPGDLGFTLKTRHFAGFVRELCRTGNIEKAKEMVVLMGKKGAVADVETYNALLAAVCEHRGPFEGFCIYRSMLDLGISPDVITFSILMGRLGMEGRVSECNALFGRMLINGVFPDWACYRILFGVYCRNWLLASGLMVLRAMKIDGFLDDVGIEWSVMACGMGFEEVVLCYVLKRGIIGVFWRN</sequence>
<comment type="similarity">
    <text evidence="1">Belongs to the PPR family. P subfamily.</text>
</comment>
<dbReference type="Pfam" id="PF01535">
    <property type="entry name" value="PPR"/>
    <property type="match status" value="2"/>
</dbReference>
<dbReference type="Proteomes" id="UP000639772">
    <property type="component" value="Unassembled WGS sequence"/>
</dbReference>
<evidence type="ECO:0008006" key="7">
    <source>
        <dbReference type="Google" id="ProtNLM"/>
    </source>
</evidence>
<dbReference type="InterPro" id="IPR002885">
    <property type="entry name" value="PPR_rpt"/>
</dbReference>
<proteinExistence type="inferred from homology"/>